<protein>
    <recommendedName>
        <fullName evidence="4">DUF2069 domain-containing protein</fullName>
    </recommendedName>
</protein>
<dbReference type="InterPro" id="IPR046161">
    <property type="entry name" value="DUF6163"/>
</dbReference>
<organism evidence="2 3">
    <name type="scientific">Bartonella tamiae Th239</name>
    <dbReference type="NCBI Taxonomy" id="1094558"/>
    <lineage>
        <taxon>Bacteria</taxon>
        <taxon>Pseudomonadati</taxon>
        <taxon>Pseudomonadota</taxon>
        <taxon>Alphaproteobacteria</taxon>
        <taxon>Hyphomicrobiales</taxon>
        <taxon>Bartonellaceae</taxon>
        <taxon>Bartonella</taxon>
    </lineage>
</organism>
<dbReference type="OrthoDB" id="7843623at2"/>
<keyword evidence="1" id="KW-0812">Transmembrane</keyword>
<proteinExistence type="predicted"/>
<dbReference type="RefSeq" id="WP_008039764.1">
    <property type="nucleotide sequence ID" value="NZ_JH725147.1"/>
</dbReference>
<dbReference type="AlphaFoldDB" id="J1JWA0"/>
<feature type="transmembrane region" description="Helical" evidence="1">
    <location>
        <begin position="58"/>
        <end position="77"/>
    </location>
</feature>
<evidence type="ECO:0000256" key="1">
    <source>
        <dbReference type="SAM" id="Phobius"/>
    </source>
</evidence>
<dbReference type="HOGENOM" id="CLU_119063_0_0_5"/>
<evidence type="ECO:0000313" key="3">
    <source>
        <dbReference type="Proteomes" id="UP000008952"/>
    </source>
</evidence>
<feature type="transmembrane region" description="Helical" evidence="1">
    <location>
        <begin position="84"/>
        <end position="101"/>
    </location>
</feature>
<dbReference type="Pfam" id="PF19660">
    <property type="entry name" value="DUF6163"/>
    <property type="match status" value="1"/>
</dbReference>
<dbReference type="PATRIC" id="fig|1094558.3.peg.1514"/>
<dbReference type="EMBL" id="AIMB01000008">
    <property type="protein sequence ID" value="EJF88860.1"/>
    <property type="molecule type" value="Genomic_DNA"/>
</dbReference>
<accession>J1JWA0</accession>
<feature type="transmembrane region" description="Helical" evidence="1">
    <location>
        <begin position="107"/>
        <end position="131"/>
    </location>
</feature>
<gene>
    <name evidence="2" type="ORF">ME5_01411</name>
</gene>
<name>J1JWA0_9HYPH</name>
<reference evidence="2 3" key="1">
    <citation type="submission" date="2012-03" db="EMBL/GenBank/DDBJ databases">
        <title>The Genome Sequence of Bartonella tamiae Th239.</title>
        <authorList>
            <consortium name="The Broad Institute Genome Sequencing Platform"/>
            <consortium name="The Broad Institute Genome Sequencing Center for Infectious Disease"/>
            <person name="Feldgarden M."/>
            <person name="Kirby J."/>
            <person name="Kosoy M."/>
            <person name="Birtles R."/>
            <person name="Probert W.S."/>
            <person name="Chiaraviglio L."/>
            <person name="Young S.K."/>
            <person name="Zeng Q."/>
            <person name="Gargeya S."/>
            <person name="Fitzgerald M."/>
            <person name="Haas B."/>
            <person name="Abouelleil A."/>
            <person name="Alvarado L."/>
            <person name="Arachchi H.M."/>
            <person name="Berlin A."/>
            <person name="Chapman S.B."/>
            <person name="Gearin G."/>
            <person name="Goldberg J."/>
            <person name="Griggs A."/>
            <person name="Gujja S."/>
            <person name="Hansen M."/>
            <person name="Heiman D."/>
            <person name="Howarth C."/>
            <person name="Larimer J."/>
            <person name="Lui A."/>
            <person name="MacDonald P.J.P."/>
            <person name="McCowen C."/>
            <person name="Montmayeur A."/>
            <person name="Murphy C."/>
            <person name="Neiman D."/>
            <person name="Pearson M."/>
            <person name="Priest M."/>
            <person name="Roberts A."/>
            <person name="Saif S."/>
            <person name="Shea T."/>
            <person name="Sisk P."/>
            <person name="Stolte C."/>
            <person name="Sykes S."/>
            <person name="Wortman J."/>
            <person name="Nusbaum C."/>
            <person name="Birren B."/>
        </authorList>
    </citation>
    <scope>NUCLEOTIDE SEQUENCE [LARGE SCALE GENOMIC DNA]</scope>
    <source>
        <strain evidence="2 3">Th239</strain>
    </source>
</reference>
<keyword evidence="1" id="KW-0472">Membrane</keyword>
<comment type="caution">
    <text evidence="2">The sequence shown here is derived from an EMBL/GenBank/DDBJ whole genome shotgun (WGS) entry which is preliminary data.</text>
</comment>
<feature type="transmembrane region" description="Helical" evidence="1">
    <location>
        <begin position="20"/>
        <end position="38"/>
    </location>
</feature>
<dbReference type="Proteomes" id="UP000008952">
    <property type="component" value="Unassembled WGS sequence"/>
</dbReference>
<dbReference type="eggNOG" id="ENOG5032TCM">
    <property type="taxonomic scope" value="Bacteria"/>
</dbReference>
<evidence type="ECO:0008006" key="4">
    <source>
        <dbReference type="Google" id="ProtNLM"/>
    </source>
</evidence>
<keyword evidence="3" id="KW-1185">Reference proteome</keyword>
<sequence length="143" mass="16645">MDNQLRQIDKIDLLSLSFGLYLRFLALICLIFGCMYWTRLIGLFPGELWRIDTMPMQWQTLCGALAVIYPVAAIGLWLRSPWGVILWIFAAFCESLVFTVYQSSFIYMPSIAFLQGILFLGFLAFQVAIFYKKRQKDIINTEY</sequence>
<keyword evidence="1" id="KW-1133">Transmembrane helix</keyword>
<evidence type="ECO:0000313" key="2">
    <source>
        <dbReference type="EMBL" id="EJF88860.1"/>
    </source>
</evidence>
<dbReference type="PROSITE" id="PS51257">
    <property type="entry name" value="PROKAR_LIPOPROTEIN"/>
    <property type="match status" value="1"/>
</dbReference>
<dbReference type="STRING" id="1094558.ME5_01411"/>